<organism evidence="1">
    <name type="scientific">Hyperionvirus sp</name>
    <dbReference type="NCBI Taxonomy" id="2487770"/>
    <lineage>
        <taxon>Viruses</taxon>
        <taxon>Varidnaviria</taxon>
        <taxon>Bamfordvirae</taxon>
        <taxon>Nucleocytoviricota</taxon>
        <taxon>Megaviricetes</taxon>
        <taxon>Imitervirales</taxon>
        <taxon>Mimiviridae</taxon>
        <taxon>Klosneuvirinae</taxon>
    </lineage>
</organism>
<sequence length="91" mass="10122">MGDRTDVLRESVGARKKTVAAAGTIEAVKEELLEKEGIPTDQKALVFEAVKESNLETKSEPEKKQHISAPKDKKRYIRNMKIGGGFVPWVL</sequence>
<proteinExistence type="predicted"/>
<name>A0A3G5A6U1_9VIRU</name>
<accession>A0A3G5A6U1</accession>
<dbReference type="Gene3D" id="3.10.20.90">
    <property type="entry name" value="Phosphatidylinositol 3-kinase Catalytic Subunit, Chain A, domain 1"/>
    <property type="match status" value="1"/>
</dbReference>
<protein>
    <submittedName>
        <fullName evidence="1">Uncharacterized protein</fullName>
    </submittedName>
</protein>
<gene>
    <name evidence="1" type="ORF">Hyperionvirus2_120</name>
</gene>
<evidence type="ECO:0000313" key="1">
    <source>
        <dbReference type="EMBL" id="AYV82752.1"/>
    </source>
</evidence>
<reference evidence="1" key="1">
    <citation type="submission" date="2018-10" db="EMBL/GenBank/DDBJ databases">
        <title>Hidden diversity of soil giant viruses.</title>
        <authorList>
            <person name="Schulz F."/>
            <person name="Alteio L."/>
            <person name="Goudeau D."/>
            <person name="Ryan E.M."/>
            <person name="Malmstrom R.R."/>
            <person name="Blanchard J."/>
            <person name="Woyke T."/>
        </authorList>
    </citation>
    <scope>NUCLEOTIDE SEQUENCE</scope>
    <source>
        <strain evidence="1">HYV1</strain>
    </source>
</reference>
<dbReference type="EMBL" id="MK072384">
    <property type="protein sequence ID" value="AYV82752.1"/>
    <property type="molecule type" value="Genomic_DNA"/>
</dbReference>